<evidence type="ECO:0000313" key="2">
    <source>
        <dbReference type="Proteomes" id="UP001056120"/>
    </source>
</evidence>
<accession>A0ACB9DFV5</accession>
<name>A0ACB9DFV5_9ASTR</name>
<organism evidence="1 2">
    <name type="scientific">Smallanthus sonchifolius</name>
    <dbReference type="NCBI Taxonomy" id="185202"/>
    <lineage>
        <taxon>Eukaryota</taxon>
        <taxon>Viridiplantae</taxon>
        <taxon>Streptophyta</taxon>
        <taxon>Embryophyta</taxon>
        <taxon>Tracheophyta</taxon>
        <taxon>Spermatophyta</taxon>
        <taxon>Magnoliopsida</taxon>
        <taxon>eudicotyledons</taxon>
        <taxon>Gunneridae</taxon>
        <taxon>Pentapetalae</taxon>
        <taxon>asterids</taxon>
        <taxon>campanulids</taxon>
        <taxon>Asterales</taxon>
        <taxon>Asteraceae</taxon>
        <taxon>Asteroideae</taxon>
        <taxon>Heliantheae alliance</taxon>
        <taxon>Millerieae</taxon>
        <taxon>Smallanthus</taxon>
    </lineage>
</organism>
<proteinExistence type="predicted"/>
<reference evidence="2" key="1">
    <citation type="journal article" date="2022" name="Mol. Ecol. Resour.">
        <title>The genomes of chicory, endive, great burdock and yacon provide insights into Asteraceae palaeo-polyploidization history and plant inulin production.</title>
        <authorList>
            <person name="Fan W."/>
            <person name="Wang S."/>
            <person name="Wang H."/>
            <person name="Wang A."/>
            <person name="Jiang F."/>
            <person name="Liu H."/>
            <person name="Zhao H."/>
            <person name="Xu D."/>
            <person name="Zhang Y."/>
        </authorList>
    </citation>
    <scope>NUCLEOTIDE SEQUENCE [LARGE SCALE GENOMIC DNA]</scope>
    <source>
        <strain evidence="2">cv. Yunnan</strain>
    </source>
</reference>
<sequence>MQKTKLLIKSLSNNTPTTTQNWRTQINHTHFVSQISSILQQRHNWPSILQTLNLKSKLTPSIFLQILKSPQIPPQISLDFFKWAIKNTSFQPDILVQCRMTHLLIGSGLVNPSKPIVNSLIQNNPPAQIAQSLVKCGKDSNLCSSESLTVFNCVIDWYCEKGLCILALEFFNLTRDLTKYSVSSYRILLNSLCENDEVKMGLCFYGVMIRHGVLNPLIDPFTLRVIAKMLSKQGKIEAMLRLIDTGVNDPFIYDLVIEICSEMGLFKVALHLFDEMSERKLNPEFNTFASVLNSGCRYKNNEMIKFAMGSMAGKGCVSKSLSEHDSLIQKLCDLKKTYAAEMLFKTACDAQTLLEQKTYGCMLRALSMEHRVKEAIAMYHVMEHKTVKVDPVFYNEFINILCNENTSKEVDYLLQDLISKGYKPSPIALSKYITSQCKNHRWKEAEELAGLALQESVFLEASCCGLLITRYCKRGQIDLAINLHNQMEKKGYTMDSSGYNALINGLLEAVRVEEAERIFDYMRVKNLLTSDSFVIMINGFCRENELRKAMNLHDEMLDMGLKPSAKMYKRLIFNFR</sequence>
<dbReference type="EMBL" id="CM042036">
    <property type="protein sequence ID" value="KAI3745356.1"/>
    <property type="molecule type" value="Genomic_DNA"/>
</dbReference>
<comment type="caution">
    <text evidence="1">The sequence shown here is derived from an EMBL/GenBank/DDBJ whole genome shotgun (WGS) entry which is preliminary data.</text>
</comment>
<evidence type="ECO:0000313" key="1">
    <source>
        <dbReference type="EMBL" id="KAI3745356.1"/>
    </source>
</evidence>
<protein>
    <submittedName>
        <fullName evidence="1">Uncharacterized protein</fullName>
    </submittedName>
</protein>
<keyword evidence="2" id="KW-1185">Reference proteome</keyword>
<dbReference type="Proteomes" id="UP001056120">
    <property type="component" value="Linkage Group LG19"/>
</dbReference>
<gene>
    <name evidence="1" type="ORF">L1987_58467</name>
</gene>
<reference evidence="1 2" key="2">
    <citation type="journal article" date="2022" name="Mol. Ecol. Resour.">
        <title>The genomes of chicory, endive, great burdock and yacon provide insights into Asteraceae paleo-polyploidization history and plant inulin production.</title>
        <authorList>
            <person name="Fan W."/>
            <person name="Wang S."/>
            <person name="Wang H."/>
            <person name="Wang A."/>
            <person name="Jiang F."/>
            <person name="Liu H."/>
            <person name="Zhao H."/>
            <person name="Xu D."/>
            <person name="Zhang Y."/>
        </authorList>
    </citation>
    <scope>NUCLEOTIDE SEQUENCE [LARGE SCALE GENOMIC DNA]</scope>
    <source>
        <strain evidence="2">cv. Yunnan</strain>
        <tissue evidence="1">Leaves</tissue>
    </source>
</reference>